<dbReference type="PANTHER" id="PTHR47738">
    <property type="entry name" value="PTS SYSTEM FRUCTOSE-LIKE EIIA COMPONENT-RELATED"/>
    <property type="match status" value="1"/>
</dbReference>
<keyword evidence="2" id="KW-0813">Transport</keyword>
<dbReference type="GO" id="GO:0008982">
    <property type="term" value="F:protein-N(PI)-phosphohistidine-sugar phosphotransferase activity"/>
    <property type="evidence" value="ECO:0007669"/>
    <property type="project" value="InterPro"/>
</dbReference>
<evidence type="ECO:0000256" key="3">
    <source>
        <dbReference type="ARBA" id="ARBA00022553"/>
    </source>
</evidence>
<evidence type="ECO:0000256" key="1">
    <source>
        <dbReference type="ARBA" id="ARBA00004496"/>
    </source>
</evidence>
<keyword evidence="9" id="KW-1185">Reference proteome</keyword>
<dbReference type="PROSITE" id="PS00372">
    <property type="entry name" value="PTS_EIIA_TYPE_2_HIS"/>
    <property type="match status" value="1"/>
</dbReference>
<dbReference type="PANTHER" id="PTHR47738:SF2">
    <property type="entry name" value="PTS SYSTEM FRUCTOSE-LIKE EIIA COMPONENT"/>
    <property type="match status" value="1"/>
</dbReference>
<name>A0AAU9D2U9_9LACO</name>
<dbReference type="Proteomes" id="UP001321861">
    <property type="component" value="Chromosome"/>
</dbReference>
<dbReference type="GO" id="GO:0005737">
    <property type="term" value="C:cytoplasm"/>
    <property type="evidence" value="ECO:0007669"/>
    <property type="project" value="UniProtKB-SubCell"/>
</dbReference>
<dbReference type="InterPro" id="IPR004715">
    <property type="entry name" value="PTS_IIA_fruc"/>
</dbReference>
<keyword evidence="6" id="KW-0598">Phosphotransferase system</keyword>
<evidence type="ECO:0000259" key="7">
    <source>
        <dbReference type="PROSITE" id="PS51094"/>
    </source>
</evidence>
<evidence type="ECO:0000256" key="5">
    <source>
        <dbReference type="ARBA" id="ARBA00022679"/>
    </source>
</evidence>
<evidence type="ECO:0000313" key="8">
    <source>
        <dbReference type="EMBL" id="BDR58074.1"/>
    </source>
</evidence>
<dbReference type="InterPro" id="IPR051541">
    <property type="entry name" value="PTS_SugarTrans_NitroReg"/>
</dbReference>
<dbReference type="FunFam" id="3.40.930.10:FF:000009">
    <property type="entry name" value="PTS system, fructose specific IIABC component"/>
    <property type="match status" value="1"/>
</dbReference>
<dbReference type="InterPro" id="IPR002178">
    <property type="entry name" value="PTS_EIIA_type-2_dom"/>
</dbReference>
<accession>A0AAU9D2U9</accession>
<dbReference type="InterPro" id="IPR016152">
    <property type="entry name" value="PTrfase/Anion_transptr"/>
</dbReference>
<gene>
    <name evidence="8" type="ORF">XA3_05150</name>
</gene>
<dbReference type="GO" id="GO:0009401">
    <property type="term" value="P:phosphoenolpyruvate-dependent sugar phosphotransferase system"/>
    <property type="evidence" value="ECO:0007669"/>
    <property type="project" value="UniProtKB-KW"/>
</dbReference>
<dbReference type="KEGG" id="xap:XA3_05150"/>
<feature type="domain" description="PTS EIIA type-2" evidence="7">
    <location>
        <begin position="4"/>
        <end position="149"/>
    </location>
</feature>
<dbReference type="GO" id="GO:0016020">
    <property type="term" value="C:membrane"/>
    <property type="evidence" value="ECO:0007669"/>
    <property type="project" value="InterPro"/>
</dbReference>
<dbReference type="EMBL" id="AP026802">
    <property type="protein sequence ID" value="BDR58074.1"/>
    <property type="molecule type" value="Genomic_DNA"/>
</dbReference>
<sequence>MAENFLTAKNILIGLNATSKKDAINKMSQKLEENGIVTDSKKFSADVMERESLTTTGIGNNIAIPHGKSSSVKEASFIFAKNQTPLEWNSLDGSPVDIIFLMAVRSDDVGKDHLKMLAKLSGKLMDDDFVATIKKENDPQKLVEIFSKD</sequence>
<keyword evidence="4" id="KW-0762">Sugar transport</keyword>
<organism evidence="8 9">
    <name type="scientific">Xylocopilactobacillus apicola</name>
    <dbReference type="NCBI Taxonomy" id="2932184"/>
    <lineage>
        <taxon>Bacteria</taxon>
        <taxon>Bacillati</taxon>
        <taxon>Bacillota</taxon>
        <taxon>Bacilli</taxon>
        <taxon>Lactobacillales</taxon>
        <taxon>Lactobacillaceae</taxon>
        <taxon>Xylocopilactobacillus</taxon>
    </lineage>
</organism>
<dbReference type="PROSITE" id="PS51094">
    <property type="entry name" value="PTS_EIIA_TYPE_2"/>
    <property type="match status" value="1"/>
</dbReference>
<evidence type="ECO:0000313" key="9">
    <source>
        <dbReference type="Proteomes" id="UP001321861"/>
    </source>
</evidence>
<evidence type="ECO:0000256" key="4">
    <source>
        <dbReference type="ARBA" id="ARBA00022597"/>
    </source>
</evidence>
<dbReference type="Pfam" id="PF00359">
    <property type="entry name" value="PTS_EIIA_2"/>
    <property type="match status" value="1"/>
</dbReference>
<keyword evidence="3" id="KW-0597">Phosphoprotein</keyword>
<reference evidence="8 9" key="1">
    <citation type="journal article" date="2023" name="Microbiol. Spectr.">
        <title>Symbiosis of Carpenter Bees with Uncharacterized Lactic Acid Bacteria Showing NAD Auxotrophy.</title>
        <authorList>
            <person name="Kawasaki S."/>
            <person name="Ozawa K."/>
            <person name="Mori T."/>
            <person name="Yamamoto A."/>
            <person name="Ito M."/>
            <person name="Ohkuma M."/>
            <person name="Sakamoto M."/>
            <person name="Matsutani M."/>
        </authorList>
    </citation>
    <scope>NUCLEOTIDE SEQUENCE [LARGE SCALE GENOMIC DNA]</scope>
    <source>
        <strain evidence="8 9">XA3</strain>
    </source>
</reference>
<keyword evidence="5" id="KW-0808">Transferase</keyword>
<dbReference type="Gene3D" id="3.40.930.10">
    <property type="entry name" value="Mannitol-specific EII, Chain A"/>
    <property type="match status" value="1"/>
</dbReference>
<dbReference type="AlphaFoldDB" id="A0AAU9D2U9"/>
<comment type="subcellular location">
    <subcellularLocation>
        <location evidence="1">Cytoplasm</location>
    </subcellularLocation>
</comment>
<dbReference type="SUPFAM" id="SSF55804">
    <property type="entry name" value="Phoshotransferase/anion transport protein"/>
    <property type="match status" value="1"/>
</dbReference>
<protein>
    <submittedName>
        <fullName evidence="8">PTS mannose transporter subunit IIAB</fullName>
    </submittedName>
</protein>
<dbReference type="CDD" id="cd00211">
    <property type="entry name" value="PTS_IIA_fru"/>
    <property type="match status" value="1"/>
</dbReference>
<evidence type="ECO:0000256" key="6">
    <source>
        <dbReference type="ARBA" id="ARBA00022683"/>
    </source>
</evidence>
<dbReference type="NCBIfam" id="TIGR00848">
    <property type="entry name" value="fruA"/>
    <property type="match status" value="1"/>
</dbReference>
<evidence type="ECO:0000256" key="2">
    <source>
        <dbReference type="ARBA" id="ARBA00022448"/>
    </source>
</evidence>
<proteinExistence type="predicted"/>